<evidence type="ECO:0000313" key="4">
    <source>
        <dbReference type="Proteomes" id="UP000276776"/>
    </source>
</evidence>
<evidence type="ECO:0000313" key="3">
    <source>
        <dbReference type="EMBL" id="VDN00973.1"/>
    </source>
</evidence>
<gene>
    <name evidence="3" type="ORF">TCLT_LOCUS3938</name>
</gene>
<name>A0A0N5CUK2_THECL</name>
<dbReference type="CDD" id="cd14473">
    <property type="entry name" value="FERM_B-lobe"/>
    <property type="match status" value="1"/>
</dbReference>
<dbReference type="PRINTS" id="PR00935">
    <property type="entry name" value="BAND41"/>
</dbReference>
<feature type="domain" description="FERM" evidence="2">
    <location>
        <begin position="29"/>
        <end position="319"/>
    </location>
</feature>
<dbReference type="InterPro" id="IPR019748">
    <property type="entry name" value="FERM_central"/>
</dbReference>
<dbReference type="Gene3D" id="1.20.80.10">
    <property type="match status" value="1"/>
</dbReference>
<dbReference type="InterPro" id="IPR035963">
    <property type="entry name" value="FERM_2"/>
</dbReference>
<reference evidence="3 4" key="2">
    <citation type="submission" date="2018-11" db="EMBL/GenBank/DDBJ databases">
        <authorList>
            <consortium name="Pathogen Informatics"/>
        </authorList>
    </citation>
    <scope>NUCLEOTIDE SEQUENCE [LARGE SCALE GENOMIC DNA]</scope>
</reference>
<sequence>MIVSKMLHMPLKLKWGKKSGRYDLSQDIYVLTVFLGDYAILQCTLTTESTASQCMEYLSQKVDLNQVEMFGLRYQMKTNDPDHRMMRWVELDKPLRRQLEKWACKPRQVQLAVLYHTPNAFTLTDQMARSYYFFLMKLDVVEGKLTVALEKYINLAAYSLQVEYGDFDPTIHTIDFMQTIPLLPKHICRNAQIQEDLLKRVSAVHERLKGMQPSYAALLYIVDAQQCEGYGEEYFIGKDEDSTEVKIGYSQEGVIIKEFYGAPVKHKWEDIKDIQAVKRHLNIRLHDGTLVQFTMEDIEMARYVAMVITWQFRYATNKAIVEKNYPMNINNLQGSIRTFNQMRSSNAELNSSRLNGSDYASLIYMMMPEPTYCSSTQRLSPTKPLSQRSLLQATSMCNLSTYNNSSDNQLIKRSPLTSLLQYSQPHNGIFLCSFIVVTSTTVPRELLYTKSEMISRNALSKSAAALNFSNDEEYDISHPSVLYRSTSSLVQNNEQNTASSPEVEEDEVAEVQKYANPECKFEFRSFAFLRKRHLAQSMTGSSPEIRMIGRGMHRSAAALVHKHSLNEDGPQKISPAHALSSPDLISTCRSSPDLITSVLERYKLAVAEAELRASAASTVAPLQKSHPQSQTNAIQTTNHWRTVNNDANHSVPAVSSPGINVPQANLNDNSLQIDDTKSKPAIQRFLMMGLTEGKSDGALLSSVTKECGSSSKAYMKSVPFLASLQQPFLCHQPVMSKVKGHHQSQAHHVSYLAQAGHIYYPPSSPLTQNYETYRKESNERGNTFGNSNESNTMFSSNNPKLPLLHSTAQQRYEVIEEDRTPETFTKRVHDLYPPSSSTTQSYAVMNPHLTVTTSRSISSPDVFSTHTKNVVSKQSSASSNGDCDSKQSLSVLRSIPILEKFSHDNDYSTSFMINSNESESPRGRNVCNKATNTCEAVS</sequence>
<dbReference type="EMBL" id="UYYF01004270">
    <property type="protein sequence ID" value="VDN00973.1"/>
    <property type="molecule type" value="Genomic_DNA"/>
</dbReference>
<dbReference type="SUPFAM" id="SSF47031">
    <property type="entry name" value="Second domain of FERM"/>
    <property type="match status" value="1"/>
</dbReference>
<dbReference type="InterPro" id="IPR018979">
    <property type="entry name" value="FERM_N"/>
</dbReference>
<protein>
    <submittedName>
        <fullName evidence="5">FERM domain-containing protein</fullName>
    </submittedName>
</protein>
<dbReference type="OrthoDB" id="10012364at2759"/>
<reference evidence="5" key="1">
    <citation type="submission" date="2017-02" db="UniProtKB">
        <authorList>
            <consortium name="WormBaseParasite"/>
        </authorList>
    </citation>
    <scope>IDENTIFICATION</scope>
</reference>
<dbReference type="InterPro" id="IPR000299">
    <property type="entry name" value="FERM_domain"/>
</dbReference>
<dbReference type="STRING" id="103827.A0A0N5CUK2"/>
<dbReference type="SUPFAM" id="SSF50729">
    <property type="entry name" value="PH domain-like"/>
    <property type="match status" value="1"/>
</dbReference>
<keyword evidence="4" id="KW-1185">Reference proteome</keyword>
<dbReference type="InterPro" id="IPR019749">
    <property type="entry name" value="Band_41_domain"/>
</dbReference>
<dbReference type="AlphaFoldDB" id="A0A0N5CUK2"/>
<dbReference type="Pfam" id="PF00373">
    <property type="entry name" value="FERM_M"/>
    <property type="match status" value="1"/>
</dbReference>
<evidence type="ECO:0000256" key="1">
    <source>
        <dbReference type="ARBA" id="ARBA00022801"/>
    </source>
</evidence>
<evidence type="ECO:0000259" key="2">
    <source>
        <dbReference type="PROSITE" id="PS50057"/>
    </source>
</evidence>
<accession>A0A0N5CUK2</accession>
<proteinExistence type="predicted"/>
<dbReference type="GO" id="GO:0004725">
    <property type="term" value="F:protein tyrosine phosphatase activity"/>
    <property type="evidence" value="ECO:0007669"/>
    <property type="project" value="TreeGrafter"/>
</dbReference>
<dbReference type="PANTHER" id="PTHR45706">
    <property type="entry name" value="TYROSINE-PROTEIN PHOSPHATASE"/>
    <property type="match status" value="1"/>
</dbReference>
<dbReference type="InterPro" id="IPR029071">
    <property type="entry name" value="Ubiquitin-like_domsf"/>
</dbReference>
<dbReference type="PANTHER" id="PTHR45706:SF1">
    <property type="entry name" value="PEZ, ISOFORM A"/>
    <property type="match status" value="1"/>
</dbReference>
<dbReference type="InterPro" id="IPR014352">
    <property type="entry name" value="FERM/acyl-CoA-bd_prot_sf"/>
</dbReference>
<dbReference type="SMART" id="SM00295">
    <property type="entry name" value="B41"/>
    <property type="match status" value="1"/>
</dbReference>
<keyword evidence="1" id="KW-0378">Hydrolase</keyword>
<dbReference type="WBParaSite" id="TCLT_0000394901-mRNA-1">
    <property type="protein sequence ID" value="TCLT_0000394901-mRNA-1"/>
    <property type="gene ID" value="TCLT_0000394901"/>
</dbReference>
<evidence type="ECO:0000313" key="5">
    <source>
        <dbReference type="WBParaSite" id="TCLT_0000394901-mRNA-1"/>
    </source>
</evidence>
<dbReference type="SUPFAM" id="SSF54236">
    <property type="entry name" value="Ubiquitin-like"/>
    <property type="match status" value="1"/>
</dbReference>
<dbReference type="Pfam" id="PF09379">
    <property type="entry name" value="FERM_N"/>
    <property type="match status" value="1"/>
</dbReference>
<dbReference type="PROSITE" id="PS50057">
    <property type="entry name" value="FERM_3"/>
    <property type="match status" value="1"/>
</dbReference>
<organism evidence="5">
    <name type="scientific">Thelazia callipaeda</name>
    <name type="common">Oriental eyeworm</name>
    <name type="synonym">Parasitic nematode</name>
    <dbReference type="NCBI Taxonomy" id="103827"/>
    <lineage>
        <taxon>Eukaryota</taxon>
        <taxon>Metazoa</taxon>
        <taxon>Ecdysozoa</taxon>
        <taxon>Nematoda</taxon>
        <taxon>Chromadorea</taxon>
        <taxon>Rhabditida</taxon>
        <taxon>Spirurina</taxon>
        <taxon>Spiruromorpha</taxon>
        <taxon>Thelazioidea</taxon>
        <taxon>Thelaziidae</taxon>
        <taxon>Thelazia</taxon>
    </lineage>
</organism>
<dbReference type="OMA" id="HICRNAQ"/>
<dbReference type="Gene3D" id="3.10.20.90">
    <property type="entry name" value="Phosphatidylinositol 3-kinase Catalytic Subunit, Chain A, domain 1"/>
    <property type="match status" value="1"/>
</dbReference>
<dbReference type="Proteomes" id="UP000276776">
    <property type="component" value="Unassembled WGS sequence"/>
</dbReference>